<dbReference type="Pfam" id="PF00680">
    <property type="entry name" value="RdRP_1"/>
    <property type="match status" value="1"/>
</dbReference>
<dbReference type="GO" id="GO:0004197">
    <property type="term" value="F:cysteine-type endopeptidase activity"/>
    <property type="evidence" value="ECO:0007669"/>
    <property type="project" value="InterPro"/>
</dbReference>
<dbReference type="InterPro" id="IPR043502">
    <property type="entry name" value="DNA/RNA_pol_sf"/>
</dbReference>
<keyword evidence="9" id="KW-0378">Hydrolase</keyword>
<evidence type="ECO:0000259" key="17">
    <source>
        <dbReference type="PROSITE" id="PS51218"/>
    </source>
</evidence>
<dbReference type="GO" id="GO:0039694">
    <property type="term" value="P:viral RNA genome replication"/>
    <property type="evidence" value="ECO:0007669"/>
    <property type="project" value="InterPro"/>
</dbReference>
<evidence type="ECO:0000256" key="5">
    <source>
        <dbReference type="ARBA" id="ARBA00022670"/>
    </source>
</evidence>
<evidence type="ECO:0000259" key="16">
    <source>
        <dbReference type="PROSITE" id="PS50507"/>
    </source>
</evidence>
<dbReference type="InterPro" id="IPR000605">
    <property type="entry name" value="Helicase_SF3_ssDNA/RNA_vir"/>
</dbReference>
<dbReference type="PROSITE" id="PS51874">
    <property type="entry name" value="PCV_3C_PRO"/>
    <property type="match status" value="1"/>
</dbReference>
<feature type="region of interest" description="Disordered" evidence="15">
    <location>
        <begin position="206"/>
        <end position="226"/>
    </location>
</feature>
<dbReference type="CDD" id="cd23169">
    <property type="entry name" value="ps-ssRNAv-Picornavirales"/>
    <property type="match status" value="1"/>
</dbReference>
<evidence type="ECO:0000259" key="18">
    <source>
        <dbReference type="PROSITE" id="PS51874"/>
    </source>
</evidence>
<feature type="domain" description="SF3 helicase" evidence="17">
    <location>
        <begin position="1446"/>
        <end position="1612"/>
    </location>
</feature>
<dbReference type="GO" id="GO:0005198">
    <property type="term" value="F:structural molecule activity"/>
    <property type="evidence" value="ECO:0007669"/>
    <property type="project" value="InterPro"/>
</dbReference>
<dbReference type="InterPro" id="IPR001676">
    <property type="entry name" value="Picornavirus_capsid"/>
</dbReference>
<sequence length="2893" mass="328526">MAFSCGTLSYSAVAQAPSVAHAPRTWEVDEARRRRVIKRLALEQERIRNVLDVDVYNQATWEQEDARDNEFLTEQLNNLYTIYSIAERCTRRPIKECSPISVSNRFAPLESLKVEVGQEASECTFKKPKYTRICKKVKRVATRFVREKVVRPMCPRSPMLLFKLKKIIYDLHLYRLRKQIRMLRRQKQRDYELECVTNLLQLSNPVQAKPEMDNPNPGPDGEGEVELEKDSNVVLTTQRDPSTSIPAPVSVKWSRWTSNDVVDDYATITSRWYQIAEFVWSKDDPFDKELARLILPRALLSSIEANSDAICDVPNTIPFKVHAYWRGDMEVRVQINSNKFQVGQLQATWYYSDHENLNISSKRSVYGFSQMDHALISASASNEAKLVIPFKHVYPFLPTRIVPDWTTGILDMGALNIRVIAPLRMSATGPTTCNVVVFMKLNNSEFTGTSSGKFYANQIRAKPEMDRILNLAEGLLTNTIGGNNMDNPSYQQSPRHFVPTGMHSLALGTNLVEPLHALRLDAAGTTQHPVGCAPDEDMTVSSIASRYGLIRRVQWKKDHAKGSLLLQLDADPFVEQRIEGTNPISLYWFAPVGVVSSMFMQWRGSLEYRFDIIASQFHTGRLIVGYVPGLTASLQLQMDYMKLKSSSYVVFDLQESNSFTFEVPYVSYRPWWVRKYGGNYLPSSTDAPSTLFMYVQVPLIPMEAVSDTIDINVYVRGGSSFEVCVPVQPSLGLNWNTDFILRNDEEYRAKTGYAPYYAGVWHSFNNSNSLVFRWGSASDQIAQWPTISVPRGELAFLRIKDGKQAAVGTQPWRTMVVWPSGHGYNIGIPTYNAERARQLAQHLYGGGSLTDEKAKQLFVPANQQGPGKVSNGNPVWEVMRAPLATQRAHIQDFEFIEAIPEGEESRNTTVLDTTTTLQSSGFGRAFFGEAFNDLKTLMRRYQLYGQLLLSVTTDKDIDHCMFTFPCLPQGLALDIGSAGSPHEIFNRCRDGIIPLIASGYRFYRGDLRYKIVFPSNVNSNIWVQHRPDRRLEGWSAAKIVNCDAVSTGQGVYNHGYASHIQITRVNNVIELEVPFYNATCYNYLQAFNASSAASSYAVSLGEISVGFQATSDDIASIVNKPVTIYYSIGDGMQFSQWVGYQPMMILDQLPAPVVRAVPEGPIAKIKNFFHQTADEVREAQAAKMREDMGVVVQDVIGELSQAIPDLQQPEVQANVFSLVSQLVHAIIGTSLKTVAWAIVSIFVTLGLIGREMMHSVITVVKRLLERYHLATQPQESASSSTVISAVPEAPNAEAEEASAWVSIIYNGVCNMLNVAAHKPKQFKDWVKLATVDFSNNCRGSNQVFIFFKNTFEVLKKMWGYVFCQSNPAARLLKAVNDEPEILKAWVKECLYLDDPKFRMRRAHDQEYIERVFAAHSYGQILLHDLTAEMNQSRNLSVFTRVYDQISKLKTDLMEMGSNPYIRRECFTICMCGASGIGKSYLTDSLCSELLRASRTPVTTGIKCVVNPLSDYWDQCDFQPVLCVDDMWSVETSTTLDKQLNMLFQVHSPIVLSPPKADLEGKKMRYNPEIFIYNTNKPFPRFDRIAMEAIYRRRNVLIECKASEEKKRGCKHCENDIPIAECSPKMLKDFHHIKFRYAHDVCNSETTWSEWMTYNEFLEWITPVYMANRRKANESFKMRVDEMQMLRMDEPLEGDNILNKYVEVNQRLVEEMKAFKERTLWSDLHRVGAEISASVKKALPTISITEKLPHWTVQCGIAKPEMDHAYEVMSSYAAGMNAEIEAHEQVRRSSVECQYAEPQAPRNPDDEGPTIDEELMGDTEFTSQALERLVDEGYITGKQKKYIATWCNKRREHTADFDLVWTDNLRVLSAYAHERSSSTRLSTDDVKLYKTISMLHQKYDTTECAKCQHWYAPLTDIYVDDKKLFWCQKEKKTLIDVRKLSKEDVTVQSKLINLSVPCGEVCMLHSKYFNYLFHKAWLFENPTWRLIYNGTKKGMPEYFMNCVDEISLDSKFCKVKVWLQAIIDKYLTRPVKMIRDFLFKWWPQVAYVLSLLGIIGITAYEMRNPKPTPEELADHYVNRHCSSDFWSPGLASPQGLKYSEAVTVKAPRIHRLPVTTKPQGSTQQVDAAVNKILQNMVYIGVVFPKVPGSKWRDINFRCLMLHNRQCLMLRHYIESTAAFPEGTKYYFKYIHNQETRMSGDISGIEIDLLNLPRLYYGGLAGEESFDSNIVLVTMPNRIPECKSIIKFIASHNEHIRAQNDGVLVTGDHTQLLAFENNNKTPISINADGLYEVILQGVYTYPYHGDGVCGSILLSRNLQRPIIGIHVAGTEGLHGFGVAEPLVHEMFTGKAIESEREPYDRVYELPLRELDESDIGLDTDLYPIGRVDAKLAHAQSPSTGIKKTLIHGTFDVRTEPNPMSSRDPRIAPHDPLKLGCEKHGMPCSPFNRKHLELATNHLKEKLVSVVKPINGCKIRSLQDAVCGVPGLDGFDSISWNTSAGFPLSSLKPPGTSGKRWLFDIELQDSGCYLLRGMRPELEIQLSTTQLMRKKGIKPHTIFTDCLKDTCLPVEKCRIPGKTRIFSISPVQFTIPFRQYYLDFMASYRAARLNAEHGIGIDVNSLEWTNLATRLSKYGTHIVTGDYKNFGPGLDSDVAASAFEIIIDWVLHYTEEDNKDEMKRVMWTMAQEILAPSHLYRDLVYRVPCGIPSGSPITDILNTISNCLLIRLAWLGITDLPLSEFSQNVVLVCYGDDLIMNVSDNMIDKFNAVTIGKFFSQYKMEFTDQDKSGNTVKWRTLQTATFLKHGFLKHPTRPVFLANLDKVSVEGTTNWTHARGLGRRTATIENAKQALELAFGWGPEYFNYVRNTIKMAFDKLGIYEDLITWEEMDVRCYASA</sequence>
<keyword evidence="4" id="KW-0167">Capsid protein</keyword>
<accession>A0A1L5J0W5</accession>
<dbReference type="GO" id="GO:0003724">
    <property type="term" value="F:RNA helicase activity"/>
    <property type="evidence" value="ECO:0007669"/>
    <property type="project" value="InterPro"/>
</dbReference>
<dbReference type="GO" id="GO:0006351">
    <property type="term" value="P:DNA-templated transcription"/>
    <property type="evidence" value="ECO:0007669"/>
    <property type="project" value="InterPro"/>
</dbReference>
<dbReference type="InterPro" id="IPR029053">
    <property type="entry name" value="Viral_coat"/>
</dbReference>
<name>A0A1L5J0W5_DWV</name>
<dbReference type="PROSITE" id="PS50507">
    <property type="entry name" value="RDRP_SSRNA_POS"/>
    <property type="match status" value="1"/>
</dbReference>
<dbReference type="SUPFAM" id="SSF56672">
    <property type="entry name" value="DNA/RNA polymerases"/>
    <property type="match status" value="1"/>
</dbReference>
<evidence type="ECO:0000256" key="6">
    <source>
        <dbReference type="ARBA" id="ARBA00022679"/>
    </source>
</evidence>
<evidence type="ECO:0000256" key="14">
    <source>
        <dbReference type="ARBA" id="ARBA00022953"/>
    </source>
</evidence>
<dbReference type="InterPro" id="IPR027417">
    <property type="entry name" value="P-loop_NTPase"/>
</dbReference>
<dbReference type="Pfam" id="PF08762">
    <property type="entry name" value="CRPV_capsid"/>
    <property type="match status" value="1"/>
</dbReference>
<dbReference type="InterPro" id="IPR043504">
    <property type="entry name" value="Peptidase_S1_PA_chymotrypsin"/>
</dbReference>
<dbReference type="GO" id="GO:0005524">
    <property type="term" value="F:ATP binding"/>
    <property type="evidence" value="ECO:0007669"/>
    <property type="project" value="UniProtKB-KW"/>
</dbReference>
<dbReference type="GO" id="GO:0003968">
    <property type="term" value="F:RNA-directed RNA polymerase activity"/>
    <property type="evidence" value="ECO:0007669"/>
    <property type="project" value="UniProtKB-KW"/>
</dbReference>
<dbReference type="InterPro" id="IPR007094">
    <property type="entry name" value="RNA-dir_pol_PSvirus"/>
</dbReference>
<dbReference type="SUPFAM" id="SSF50494">
    <property type="entry name" value="Trypsin-like serine proteases"/>
    <property type="match status" value="1"/>
</dbReference>
<dbReference type="Gene3D" id="3.30.70.270">
    <property type="match status" value="1"/>
</dbReference>
<reference evidence="19" key="1">
    <citation type="journal article" date="2016" name="PLoS ONE">
        <title>Construction and Rescue of a Molecular Clone of Deformed Wing Virus (DWV).</title>
        <authorList>
            <person name="Lamp B."/>
            <person name="Url A."/>
            <person name="Seitz K."/>
            <person name="Eichhorn J."/>
            <person name="Riedel C."/>
            <person name="Sinn L.J."/>
            <person name="Indik S."/>
            <person name="Koglberger H."/>
            <person name="Rumenapf T."/>
        </authorList>
    </citation>
    <scope>NUCLEOTIDE SEQUENCE</scope>
    <source>
        <strain evidence="19">Austria 1414</strain>
    </source>
</reference>
<evidence type="ECO:0000256" key="8">
    <source>
        <dbReference type="ARBA" id="ARBA00022741"/>
    </source>
</evidence>
<evidence type="ECO:0000256" key="3">
    <source>
        <dbReference type="ARBA" id="ARBA00022484"/>
    </source>
</evidence>
<dbReference type="CDD" id="cd00205">
    <property type="entry name" value="rhv_like"/>
    <property type="match status" value="2"/>
</dbReference>
<dbReference type="Pfam" id="PF00073">
    <property type="entry name" value="Rhv"/>
    <property type="match status" value="2"/>
</dbReference>
<evidence type="ECO:0000256" key="7">
    <source>
        <dbReference type="ARBA" id="ARBA00022695"/>
    </source>
</evidence>
<dbReference type="InterPro" id="IPR001205">
    <property type="entry name" value="RNA-dir_pol_C"/>
</dbReference>
<dbReference type="PROSITE" id="PS51218">
    <property type="entry name" value="SF3_HELICASE_2"/>
    <property type="match status" value="1"/>
</dbReference>
<keyword evidence="12" id="KW-0067">ATP-binding</keyword>
<dbReference type="GO" id="GO:0006508">
    <property type="term" value="P:proteolysis"/>
    <property type="evidence" value="ECO:0007669"/>
    <property type="project" value="UniProtKB-KW"/>
</dbReference>
<keyword evidence="11" id="KW-0788">Thiol protease</keyword>
<evidence type="ECO:0000256" key="13">
    <source>
        <dbReference type="ARBA" id="ARBA00022844"/>
    </source>
</evidence>
<evidence type="ECO:0000256" key="11">
    <source>
        <dbReference type="ARBA" id="ARBA00022807"/>
    </source>
</evidence>
<evidence type="ECO:0000313" key="19">
    <source>
        <dbReference type="EMBL" id="APM87215.1"/>
    </source>
</evidence>
<keyword evidence="14" id="KW-0693">Viral RNA replication</keyword>
<keyword evidence="10" id="KW-0347">Helicase</keyword>
<keyword evidence="5" id="KW-0645">Protease</keyword>
<evidence type="ECO:0000256" key="2">
    <source>
        <dbReference type="ARBA" id="ARBA00020107"/>
    </source>
</evidence>
<dbReference type="Gene3D" id="2.60.120.20">
    <property type="match status" value="3"/>
</dbReference>
<keyword evidence="7" id="KW-0548">Nucleotidyltransferase</keyword>
<evidence type="ECO:0000256" key="1">
    <source>
        <dbReference type="ARBA" id="ARBA00004328"/>
    </source>
</evidence>
<dbReference type="Pfam" id="PF00910">
    <property type="entry name" value="RNA_helicase"/>
    <property type="match status" value="1"/>
</dbReference>
<organismHost>
    <name type="scientific">Varroa destructor</name>
    <name type="common">Honeybee mite</name>
    <dbReference type="NCBI Taxonomy" id="109461"/>
</organismHost>
<dbReference type="InterPro" id="IPR044067">
    <property type="entry name" value="PCV_3C_PRO"/>
</dbReference>
<dbReference type="GO" id="GO:0019028">
    <property type="term" value="C:viral capsid"/>
    <property type="evidence" value="ECO:0007669"/>
    <property type="project" value="UniProtKB-KW"/>
</dbReference>
<protein>
    <recommendedName>
        <fullName evidence="2">Genome polyprotein</fullName>
    </recommendedName>
</protein>
<evidence type="ECO:0000256" key="9">
    <source>
        <dbReference type="ARBA" id="ARBA00022801"/>
    </source>
</evidence>
<feature type="domain" description="RdRp catalytic" evidence="16">
    <location>
        <begin position="2633"/>
        <end position="2763"/>
    </location>
</feature>
<keyword evidence="6" id="KW-0808">Transferase</keyword>
<dbReference type="EMBL" id="KU847397">
    <property type="protein sequence ID" value="APM87215.1"/>
    <property type="molecule type" value="Genomic_RNA"/>
</dbReference>
<dbReference type="Gene3D" id="2.40.10.10">
    <property type="entry name" value="Trypsin-like serine proteases"/>
    <property type="match status" value="1"/>
</dbReference>
<dbReference type="SUPFAM" id="SSF52540">
    <property type="entry name" value="P-loop containing nucleoside triphosphate hydrolases"/>
    <property type="match status" value="1"/>
</dbReference>
<organismHost>
    <name type="scientific">Apis mellifera</name>
    <name type="common">Honeybee</name>
    <dbReference type="NCBI Taxonomy" id="7460"/>
</organismHost>
<dbReference type="InterPro" id="IPR014759">
    <property type="entry name" value="Helicase_SF3_ssRNA_vir"/>
</dbReference>
<dbReference type="InterPro" id="IPR009003">
    <property type="entry name" value="Peptidase_S1_PA"/>
</dbReference>
<comment type="subcellular location">
    <subcellularLocation>
        <location evidence="1">Virion</location>
    </subcellularLocation>
</comment>
<keyword evidence="8" id="KW-0547">Nucleotide-binding</keyword>
<organism evidence="19">
    <name type="scientific">Deformed wing virus</name>
    <name type="common">DWV</name>
    <dbReference type="NCBI Taxonomy" id="198112"/>
    <lineage>
        <taxon>Viruses</taxon>
        <taxon>Riboviria</taxon>
        <taxon>Orthornavirae</taxon>
        <taxon>Pisuviricota</taxon>
        <taxon>Pisoniviricetes</taxon>
        <taxon>Picornavirales</taxon>
        <taxon>Iflaviridae</taxon>
        <taxon>Iflavirus</taxon>
        <taxon>Iflavirus aladeformis</taxon>
    </lineage>
</organism>
<feature type="domain" description="Peptidase C3" evidence="18">
    <location>
        <begin position="2119"/>
        <end position="2345"/>
    </location>
</feature>
<dbReference type="SUPFAM" id="SSF88633">
    <property type="entry name" value="Positive stranded ssRNA viruses"/>
    <property type="match status" value="3"/>
</dbReference>
<evidence type="ECO:0000256" key="10">
    <source>
        <dbReference type="ARBA" id="ARBA00022806"/>
    </source>
</evidence>
<dbReference type="InterPro" id="IPR014872">
    <property type="entry name" value="Dicistrovirus_capsid-polyPr_C"/>
</dbReference>
<keyword evidence="13" id="KW-0946">Virion</keyword>
<dbReference type="InterPro" id="IPR043128">
    <property type="entry name" value="Rev_trsase/Diguanyl_cyclase"/>
</dbReference>
<evidence type="ECO:0000256" key="12">
    <source>
        <dbReference type="ARBA" id="ARBA00022840"/>
    </source>
</evidence>
<keyword evidence="3" id="KW-0696">RNA-directed RNA polymerase</keyword>
<evidence type="ECO:0000256" key="4">
    <source>
        <dbReference type="ARBA" id="ARBA00022561"/>
    </source>
</evidence>
<dbReference type="InterPro" id="IPR033703">
    <property type="entry name" value="Rhv-like"/>
</dbReference>
<proteinExistence type="predicted"/>
<dbReference type="GO" id="GO:0003723">
    <property type="term" value="F:RNA binding"/>
    <property type="evidence" value="ECO:0007669"/>
    <property type="project" value="InterPro"/>
</dbReference>
<evidence type="ECO:0000256" key="15">
    <source>
        <dbReference type="SAM" id="MobiDB-lite"/>
    </source>
</evidence>